<keyword evidence="2" id="KW-1185">Reference proteome</keyword>
<protein>
    <submittedName>
        <fullName evidence="1">Uncharacterized protein</fullName>
    </submittedName>
</protein>
<sequence>MHPGAPQPFVSCFEFCSNFMSANDLSRQSDEEEIHYRLIVPRKHSVTCGYLARLNLLRRDVTYRSLLEFSFPPTARLAPEVVLILCKNRGQIPLETAVRKTKTIDGHNDTRKQRLRNWNCELNHQAVSPNSTKMSLRRLRPEHYKQLLAGLLPISGVLFGAYQQFLHDHDHVLYRNKSKLFGGKQLPEGKEAWY</sequence>
<proteinExistence type="predicted"/>
<reference evidence="1 2" key="1">
    <citation type="journal article" date="2021" name="Elife">
        <title>Chloroplast acquisition without the gene transfer in kleptoplastic sea slugs, Plakobranchus ocellatus.</title>
        <authorList>
            <person name="Maeda T."/>
            <person name="Takahashi S."/>
            <person name="Yoshida T."/>
            <person name="Shimamura S."/>
            <person name="Takaki Y."/>
            <person name="Nagai Y."/>
            <person name="Toyoda A."/>
            <person name="Suzuki Y."/>
            <person name="Arimoto A."/>
            <person name="Ishii H."/>
            <person name="Satoh N."/>
            <person name="Nishiyama T."/>
            <person name="Hasebe M."/>
            <person name="Maruyama T."/>
            <person name="Minagawa J."/>
            <person name="Obokata J."/>
            <person name="Shigenobu S."/>
        </authorList>
    </citation>
    <scope>NUCLEOTIDE SEQUENCE [LARGE SCALE GENOMIC DNA]</scope>
</reference>
<dbReference type="EMBL" id="BMAT01008564">
    <property type="protein sequence ID" value="GFR88344.1"/>
    <property type="molecule type" value="Genomic_DNA"/>
</dbReference>
<dbReference type="AlphaFoldDB" id="A0AAV4GSU2"/>
<accession>A0AAV4GSU2</accession>
<dbReference type="Proteomes" id="UP000762676">
    <property type="component" value="Unassembled WGS sequence"/>
</dbReference>
<gene>
    <name evidence="1" type="ORF">ElyMa_004249700</name>
</gene>
<evidence type="ECO:0000313" key="1">
    <source>
        <dbReference type="EMBL" id="GFR88344.1"/>
    </source>
</evidence>
<evidence type="ECO:0000313" key="2">
    <source>
        <dbReference type="Proteomes" id="UP000762676"/>
    </source>
</evidence>
<organism evidence="1 2">
    <name type="scientific">Elysia marginata</name>
    <dbReference type="NCBI Taxonomy" id="1093978"/>
    <lineage>
        <taxon>Eukaryota</taxon>
        <taxon>Metazoa</taxon>
        <taxon>Spiralia</taxon>
        <taxon>Lophotrochozoa</taxon>
        <taxon>Mollusca</taxon>
        <taxon>Gastropoda</taxon>
        <taxon>Heterobranchia</taxon>
        <taxon>Euthyneura</taxon>
        <taxon>Panpulmonata</taxon>
        <taxon>Sacoglossa</taxon>
        <taxon>Placobranchoidea</taxon>
        <taxon>Plakobranchidae</taxon>
        <taxon>Elysia</taxon>
    </lineage>
</organism>
<comment type="caution">
    <text evidence="1">The sequence shown here is derived from an EMBL/GenBank/DDBJ whole genome shotgun (WGS) entry which is preliminary data.</text>
</comment>
<name>A0AAV4GSU2_9GAST</name>